<accession>A0A5B6WTE6</accession>
<gene>
    <name evidence="1" type="ORF">EPI10_006819</name>
</gene>
<dbReference type="Proteomes" id="UP000325315">
    <property type="component" value="Unassembled WGS sequence"/>
</dbReference>
<sequence>MHHGHSCSHSKIKVLEVYGDSTLMIYKLKGEWKTRDTKLINYRRLSLMISPSIISYEMKTKWLMPWLLYLPWKEIASVAPKDTISAKFMETKLMCLIHLFMS</sequence>
<comment type="caution">
    <text evidence="1">The sequence shown here is derived from an EMBL/GenBank/DDBJ whole genome shotgun (WGS) entry which is preliminary data.</text>
</comment>
<protein>
    <submittedName>
        <fullName evidence="1">Receptor-like protein 12</fullName>
    </submittedName>
</protein>
<dbReference type="AlphaFoldDB" id="A0A5B6WTE6"/>
<evidence type="ECO:0000313" key="1">
    <source>
        <dbReference type="EMBL" id="KAA3484753.1"/>
    </source>
</evidence>
<organism evidence="1 2">
    <name type="scientific">Gossypium australe</name>
    <dbReference type="NCBI Taxonomy" id="47621"/>
    <lineage>
        <taxon>Eukaryota</taxon>
        <taxon>Viridiplantae</taxon>
        <taxon>Streptophyta</taxon>
        <taxon>Embryophyta</taxon>
        <taxon>Tracheophyta</taxon>
        <taxon>Spermatophyta</taxon>
        <taxon>Magnoliopsida</taxon>
        <taxon>eudicotyledons</taxon>
        <taxon>Gunneridae</taxon>
        <taxon>Pentapetalae</taxon>
        <taxon>rosids</taxon>
        <taxon>malvids</taxon>
        <taxon>Malvales</taxon>
        <taxon>Malvaceae</taxon>
        <taxon>Malvoideae</taxon>
        <taxon>Gossypium</taxon>
    </lineage>
</organism>
<name>A0A5B6WTE6_9ROSI</name>
<keyword evidence="2" id="KW-1185">Reference proteome</keyword>
<reference evidence="2" key="1">
    <citation type="journal article" date="2019" name="Plant Biotechnol. J.">
        <title>Genome sequencing of the Australian wild diploid species Gossypium australe highlights disease resistance and delayed gland morphogenesis.</title>
        <authorList>
            <person name="Cai Y."/>
            <person name="Cai X."/>
            <person name="Wang Q."/>
            <person name="Wang P."/>
            <person name="Zhang Y."/>
            <person name="Cai C."/>
            <person name="Xu Y."/>
            <person name="Wang K."/>
            <person name="Zhou Z."/>
            <person name="Wang C."/>
            <person name="Geng S."/>
            <person name="Li B."/>
            <person name="Dong Q."/>
            <person name="Hou Y."/>
            <person name="Wang H."/>
            <person name="Ai P."/>
            <person name="Liu Z."/>
            <person name="Yi F."/>
            <person name="Sun M."/>
            <person name="An G."/>
            <person name="Cheng J."/>
            <person name="Zhang Y."/>
            <person name="Shi Q."/>
            <person name="Xie Y."/>
            <person name="Shi X."/>
            <person name="Chang Y."/>
            <person name="Huang F."/>
            <person name="Chen Y."/>
            <person name="Hong S."/>
            <person name="Mi L."/>
            <person name="Sun Q."/>
            <person name="Zhang L."/>
            <person name="Zhou B."/>
            <person name="Peng R."/>
            <person name="Zhang X."/>
            <person name="Liu F."/>
        </authorList>
    </citation>
    <scope>NUCLEOTIDE SEQUENCE [LARGE SCALE GENOMIC DNA]</scope>
    <source>
        <strain evidence="2">cv. PA1801</strain>
    </source>
</reference>
<evidence type="ECO:0000313" key="2">
    <source>
        <dbReference type="Proteomes" id="UP000325315"/>
    </source>
</evidence>
<proteinExistence type="predicted"/>
<keyword evidence="1" id="KW-0675">Receptor</keyword>
<dbReference type="EMBL" id="SMMG02000002">
    <property type="protein sequence ID" value="KAA3484753.1"/>
    <property type="molecule type" value="Genomic_DNA"/>
</dbReference>